<feature type="domain" description="Carrier" evidence="1">
    <location>
        <begin position="1"/>
        <end position="73"/>
    </location>
</feature>
<dbReference type="InterPro" id="IPR009081">
    <property type="entry name" value="PP-bd_ACP"/>
</dbReference>
<proteinExistence type="predicted"/>
<dbReference type="Proteomes" id="UP000823821">
    <property type="component" value="Unassembled WGS sequence"/>
</dbReference>
<protein>
    <submittedName>
        <fullName evidence="2">Acyl carrier protein</fullName>
    </submittedName>
</protein>
<comment type="caution">
    <text evidence="2">The sequence shown here is derived from an EMBL/GenBank/DDBJ whole genome shotgun (WGS) entry which is preliminary data.</text>
</comment>
<evidence type="ECO:0000313" key="2">
    <source>
        <dbReference type="EMBL" id="HJA80124.1"/>
    </source>
</evidence>
<evidence type="ECO:0000259" key="1">
    <source>
        <dbReference type="PROSITE" id="PS50075"/>
    </source>
</evidence>
<reference evidence="2" key="1">
    <citation type="journal article" date="2021" name="PeerJ">
        <title>Extensive microbial diversity within the chicken gut microbiome revealed by metagenomics and culture.</title>
        <authorList>
            <person name="Gilroy R."/>
            <person name="Ravi A."/>
            <person name="Getino M."/>
            <person name="Pursley I."/>
            <person name="Horton D.L."/>
            <person name="Alikhan N.F."/>
            <person name="Baker D."/>
            <person name="Gharbi K."/>
            <person name="Hall N."/>
            <person name="Watson M."/>
            <person name="Adriaenssens E.M."/>
            <person name="Foster-Nyarko E."/>
            <person name="Jarju S."/>
            <person name="Secka A."/>
            <person name="Antonio M."/>
            <person name="Oren A."/>
            <person name="Chaudhuri R.R."/>
            <person name="La Ragione R."/>
            <person name="Hildebrand F."/>
            <person name="Pallen M.J."/>
        </authorList>
    </citation>
    <scope>NUCLEOTIDE SEQUENCE</scope>
    <source>
        <strain evidence="2">5032</strain>
    </source>
</reference>
<name>A0A9D2HQK7_9BACT</name>
<dbReference type="PROSITE" id="PS50075">
    <property type="entry name" value="CARRIER"/>
    <property type="match status" value="1"/>
</dbReference>
<dbReference type="AlphaFoldDB" id="A0A9D2HQK7"/>
<organism evidence="2 3">
    <name type="scientific">Candidatus Desulfovibrio intestinavium</name>
    <dbReference type="NCBI Taxonomy" id="2838534"/>
    <lineage>
        <taxon>Bacteria</taxon>
        <taxon>Pseudomonadati</taxon>
        <taxon>Thermodesulfobacteriota</taxon>
        <taxon>Desulfovibrionia</taxon>
        <taxon>Desulfovibrionales</taxon>
        <taxon>Desulfovibrionaceae</taxon>
        <taxon>Desulfovibrio</taxon>
    </lineage>
</organism>
<reference evidence="2" key="2">
    <citation type="submission" date="2021-04" db="EMBL/GenBank/DDBJ databases">
        <authorList>
            <person name="Gilroy R."/>
        </authorList>
    </citation>
    <scope>NUCLEOTIDE SEQUENCE</scope>
    <source>
        <strain evidence="2">5032</strain>
    </source>
</reference>
<dbReference type="Gene3D" id="1.10.1200.10">
    <property type="entry name" value="ACP-like"/>
    <property type="match status" value="1"/>
</dbReference>
<evidence type="ECO:0000313" key="3">
    <source>
        <dbReference type="Proteomes" id="UP000823821"/>
    </source>
</evidence>
<dbReference type="SUPFAM" id="SSF47336">
    <property type="entry name" value="ACP-like"/>
    <property type="match status" value="1"/>
</dbReference>
<accession>A0A9D2HQK7</accession>
<dbReference type="EMBL" id="DWZD01000054">
    <property type="protein sequence ID" value="HJA80124.1"/>
    <property type="molecule type" value="Genomic_DNA"/>
</dbReference>
<dbReference type="InterPro" id="IPR036736">
    <property type="entry name" value="ACP-like_sf"/>
</dbReference>
<dbReference type="Pfam" id="PF00550">
    <property type="entry name" value="PP-binding"/>
    <property type="match status" value="1"/>
</dbReference>
<gene>
    <name evidence="2" type="ORF">H9784_11260</name>
</gene>
<sequence length="73" mass="8076">MEIDQLLSAWQDVLQRDEPLAVDMNLADVEEWDSLAQVGMAAFFERKLGIHVSSETLAQCKSVQDLLSLAGKA</sequence>